<evidence type="ECO:0000313" key="1">
    <source>
        <dbReference type="EMBL" id="OQD77434.1"/>
    </source>
</evidence>
<dbReference type="EMBL" id="MDYN01000102">
    <property type="protein sequence ID" value="OQD77434.1"/>
    <property type="molecule type" value="Genomic_DNA"/>
</dbReference>
<dbReference type="AlphaFoldDB" id="A0A1V6PKB6"/>
<protein>
    <submittedName>
        <fullName evidence="1">Uncharacterized protein</fullName>
    </submittedName>
</protein>
<dbReference type="Proteomes" id="UP000191672">
    <property type="component" value="Unassembled WGS sequence"/>
</dbReference>
<comment type="caution">
    <text evidence="1">The sequence shown here is derived from an EMBL/GenBank/DDBJ whole genome shotgun (WGS) entry which is preliminary data.</text>
</comment>
<evidence type="ECO:0000313" key="2">
    <source>
        <dbReference type="Proteomes" id="UP000191672"/>
    </source>
</evidence>
<reference evidence="2" key="1">
    <citation type="journal article" date="2017" name="Nat. Microbiol.">
        <title>Global analysis of biosynthetic gene clusters reveals vast potential of secondary metabolite production in Penicillium species.</title>
        <authorList>
            <person name="Nielsen J.C."/>
            <person name="Grijseels S."/>
            <person name="Prigent S."/>
            <person name="Ji B."/>
            <person name="Dainat J."/>
            <person name="Nielsen K.F."/>
            <person name="Frisvad J.C."/>
            <person name="Workman M."/>
            <person name="Nielsen J."/>
        </authorList>
    </citation>
    <scope>NUCLEOTIDE SEQUENCE [LARGE SCALE GENOMIC DNA]</scope>
    <source>
        <strain evidence="2">IBT 31811</strain>
    </source>
</reference>
<sequence length="412" mass="46901">MSLQSPSLFARIEELPPGLIQSAIESDILSKPLGSHEALHFFFKELRKESPHPLIEGAIKTVLESPSLWQKIEVQWNLCHDYNHAKSRQHLMKEDAPFDLASWSIENCHPCFKLLLDHQTVQPSSFCQAGYSFFWLAVRSDQLDLMQHLVSLMEPKDLLSPVQTWDADGDRFTIFQASAWNRNWFRACWTRLKPLPNNGLTSLGPDEIRNIWQFANVELANELLDSGLDLGKPHPENASPGWLEIVDQINPQPMFDWLLSRGHRPPRKLLMYAAKYNSILGASWVMRYTESHREWSEAALVAAENTQNRSAEILEMILQTPTAKWKDNRTLSENIVIRIVNGVCQERKEWGAMLLHDSFQATLTEMEDTAVRKIQALGEVVGNVQVLGMKITAEDAGLHHLATALEKIDSPL</sequence>
<organism evidence="1 2">
    <name type="scientific">Penicillium antarcticum</name>
    <dbReference type="NCBI Taxonomy" id="416450"/>
    <lineage>
        <taxon>Eukaryota</taxon>
        <taxon>Fungi</taxon>
        <taxon>Dikarya</taxon>
        <taxon>Ascomycota</taxon>
        <taxon>Pezizomycotina</taxon>
        <taxon>Eurotiomycetes</taxon>
        <taxon>Eurotiomycetidae</taxon>
        <taxon>Eurotiales</taxon>
        <taxon>Aspergillaceae</taxon>
        <taxon>Penicillium</taxon>
    </lineage>
</organism>
<keyword evidence="2" id="KW-1185">Reference proteome</keyword>
<name>A0A1V6PKB6_9EURO</name>
<gene>
    <name evidence="1" type="ORF">PENANT_c102G05976</name>
</gene>
<accession>A0A1V6PKB6</accession>
<dbReference type="OrthoDB" id="4358509at2759"/>
<proteinExistence type="predicted"/>